<evidence type="ECO:0000313" key="2">
    <source>
        <dbReference type="EMBL" id="MBH1939924.1"/>
    </source>
</evidence>
<keyword evidence="3" id="KW-1185">Reference proteome</keyword>
<dbReference type="PANTHER" id="PTHR12147:SF26">
    <property type="entry name" value="PEPTIDASE M28 DOMAIN-CONTAINING PROTEIN"/>
    <property type="match status" value="1"/>
</dbReference>
<dbReference type="SUPFAM" id="SSF53187">
    <property type="entry name" value="Zn-dependent exopeptidases"/>
    <property type="match status" value="1"/>
</dbReference>
<organism evidence="2 3">
    <name type="scientific">Mobilitalea sibirica</name>
    <dbReference type="NCBI Taxonomy" id="1462919"/>
    <lineage>
        <taxon>Bacteria</taxon>
        <taxon>Bacillati</taxon>
        <taxon>Bacillota</taxon>
        <taxon>Clostridia</taxon>
        <taxon>Lachnospirales</taxon>
        <taxon>Lachnospiraceae</taxon>
        <taxon>Mobilitalea</taxon>
    </lineage>
</organism>
<feature type="domain" description="Peptidase M28" evidence="1">
    <location>
        <begin position="173"/>
        <end position="371"/>
    </location>
</feature>
<gene>
    <name evidence="2" type="ORF">I5677_03320</name>
</gene>
<evidence type="ECO:0000313" key="3">
    <source>
        <dbReference type="Proteomes" id="UP000623269"/>
    </source>
</evidence>
<dbReference type="PANTHER" id="PTHR12147">
    <property type="entry name" value="METALLOPEPTIDASE M28 FAMILY MEMBER"/>
    <property type="match status" value="1"/>
</dbReference>
<evidence type="ECO:0000259" key="1">
    <source>
        <dbReference type="Pfam" id="PF04389"/>
    </source>
</evidence>
<name>A0A8J7GXI5_9FIRM</name>
<accession>A0A8J7GXI5</accession>
<dbReference type="EMBL" id="JAEAGR010000002">
    <property type="protein sequence ID" value="MBH1939924.1"/>
    <property type="molecule type" value="Genomic_DNA"/>
</dbReference>
<dbReference type="InterPro" id="IPR045175">
    <property type="entry name" value="M28_fam"/>
</dbReference>
<dbReference type="InterPro" id="IPR007484">
    <property type="entry name" value="Peptidase_M28"/>
</dbReference>
<dbReference type="GO" id="GO:0008235">
    <property type="term" value="F:metalloexopeptidase activity"/>
    <property type="evidence" value="ECO:0007669"/>
    <property type="project" value="InterPro"/>
</dbReference>
<dbReference type="Proteomes" id="UP000623269">
    <property type="component" value="Unassembled WGS sequence"/>
</dbReference>
<proteinExistence type="predicted"/>
<comment type="caution">
    <text evidence="2">The sequence shown here is derived from an EMBL/GenBank/DDBJ whole genome shotgun (WGS) entry which is preliminary data.</text>
</comment>
<dbReference type="Gene3D" id="3.40.630.10">
    <property type="entry name" value="Zn peptidases"/>
    <property type="match status" value="1"/>
</dbReference>
<sequence length="395" mass="45468">MLLIPKTHINDSLFIEFREYTLKKKRIKGIIFIVIFLVLTACVKKDIVHQELFETDATDDLINELDDVKHSNNSYEKQEHDTNSETVFAKNKTANSEIIEQIIQELIKNGSRKWNTESERLAADYIMKLMEGYGYHCIIQEFPAYEYDLKASVKNDYFDLNPYNSEVVGTGHNVIAEKDVGTHKDKVLVISAHYDTVANELGIIDNTSGVVTLLEVARLTANLDLPYTLRFIFFSSEERYLMGSRYYVSSLNSEELSKIVGCINIDMVGYRDGEEIVVATPYFAEDININPSSKKGVNNSLTKEWHKIFPELNTFVKVEGSSDHYPFDKVKIPNMMITQEHFDLETSRKQDSDIENLSIDELENTIHLVMEYLKRIDITNVKYENIPYHPKDSGN</sequence>
<dbReference type="AlphaFoldDB" id="A0A8J7GXI5"/>
<reference evidence="2" key="1">
    <citation type="submission" date="2020-12" db="EMBL/GenBank/DDBJ databases">
        <title>M. sibirica DSM 26468T genome.</title>
        <authorList>
            <person name="Thieme N."/>
            <person name="Rettenmaier R."/>
            <person name="Zverlov V."/>
            <person name="Liebl W."/>
        </authorList>
    </citation>
    <scope>NUCLEOTIDE SEQUENCE</scope>
    <source>
        <strain evidence="2">DSM 26468</strain>
    </source>
</reference>
<protein>
    <submittedName>
        <fullName evidence="2">Zn-dependent exopeptidase M28</fullName>
    </submittedName>
</protein>
<dbReference type="Pfam" id="PF04389">
    <property type="entry name" value="Peptidase_M28"/>
    <property type="match status" value="1"/>
</dbReference>
<dbReference type="GO" id="GO:0006508">
    <property type="term" value="P:proteolysis"/>
    <property type="evidence" value="ECO:0007669"/>
    <property type="project" value="InterPro"/>
</dbReference>